<accession>M2TEY2</accession>
<dbReference type="HOGENOM" id="CLU_2941558_0_0_1"/>
<name>M2TEY2_COCH5</name>
<evidence type="ECO:0000313" key="1">
    <source>
        <dbReference type="EMBL" id="EMD85079.1"/>
    </source>
</evidence>
<organism evidence="1 2">
    <name type="scientific">Cochliobolus heterostrophus (strain C5 / ATCC 48332 / race O)</name>
    <name type="common">Southern corn leaf blight fungus</name>
    <name type="synonym">Bipolaris maydis</name>
    <dbReference type="NCBI Taxonomy" id="701091"/>
    <lineage>
        <taxon>Eukaryota</taxon>
        <taxon>Fungi</taxon>
        <taxon>Dikarya</taxon>
        <taxon>Ascomycota</taxon>
        <taxon>Pezizomycotina</taxon>
        <taxon>Dothideomycetes</taxon>
        <taxon>Pleosporomycetidae</taxon>
        <taxon>Pleosporales</taxon>
        <taxon>Pleosporineae</taxon>
        <taxon>Pleosporaceae</taxon>
        <taxon>Bipolaris</taxon>
    </lineage>
</organism>
<gene>
    <name evidence="1" type="ORF">COCHEDRAFT_1024652</name>
</gene>
<protein>
    <submittedName>
        <fullName evidence="1">Uncharacterized protein</fullName>
    </submittedName>
</protein>
<dbReference type="OrthoDB" id="10513831at2759"/>
<reference evidence="1 2" key="1">
    <citation type="journal article" date="2012" name="PLoS Pathog.">
        <title>Diverse lifestyles and strategies of plant pathogenesis encoded in the genomes of eighteen Dothideomycetes fungi.</title>
        <authorList>
            <person name="Ohm R.A."/>
            <person name="Feau N."/>
            <person name="Henrissat B."/>
            <person name="Schoch C.L."/>
            <person name="Horwitz B.A."/>
            <person name="Barry K.W."/>
            <person name="Condon B.J."/>
            <person name="Copeland A.C."/>
            <person name="Dhillon B."/>
            <person name="Glaser F."/>
            <person name="Hesse C.N."/>
            <person name="Kosti I."/>
            <person name="LaButti K."/>
            <person name="Lindquist E.A."/>
            <person name="Lucas S."/>
            <person name="Salamov A.A."/>
            <person name="Bradshaw R.E."/>
            <person name="Ciuffetti L."/>
            <person name="Hamelin R.C."/>
            <person name="Kema G.H.J."/>
            <person name="Lawrence C."/>
            <person name="Scott J.A."/>
            <person name="Spatafora J.W."/>
            <person name="Turgeon B.G."/>
            <person name="de Wit P.J.G.M."/>
            <person name="Zhong S."/>
            <person name="Goodwin S.B."/>
            <person name="Grigoriev I.V."/>
        </authorList>
    </citation>
    <scope>NUCLEOTIDE SEQUENCE [LARGE SCALE GENOMIC DNA]</scope>
    <source>
        <strain evidence="2">C5 / ATCC 48332 / race O</strain>
    </source>
</reference>
<evidence type="ECO:0000313" key="2">
    <source>
        <dbReference type="Proteomes" id="UP000016936"/>
    </source>
</evidence>
<reference evidence="2" key="2">
    <citation type="journal article" date="2013" name="PLoS Genet.">
        <title>Comparative genome structure, secondary metabolite, and effector coding capacity across Cochliobolus pathogens.</title>
        <authorList>
            <person name="Condon B.J."/>
            <person name="Leng Y."/>
            <person name="Wu D."/>
            <person name="Bushley K.E."/>
            <person name="Ohm R.A."/>
            <person name="Otillar R."/>
            <person name="Martin J."/>
            <person name="Schackwitz W."/>
            <person name="Grimwood J."/>
            <person name="MohdZainudin N."/>
            <person name="Xue C."/>
            <person name="Wang R."/>
            <person name="Manning V.A."/>
            <person name="Dhillon B."/>
            <person name="Tu Z.J."/>
            <person name="Steffenson B.J."/>
            <person name="Salamov A."/>
            <person name="Sun H."/>
            <person name="Lowry S."/>
            <person name="LaButti K."/>
            <person name="Han J."/>
            <person name="Copeland A."/>
            <person name="Lindquist E."/>
            <person name="Barry K."/>
            <person name="Schmutz J."/>
            <person name="Baker S.E."/>
            <person name="Ciuffetti L.M."/>
            <person name="Grigoriev I.V."/>
            <person name="Zhong S."/>
            <person name="Turgeon B.G."/>
        </authorList>
    </citation>
    <scope>NUCLEOTIDE SEQUENCE [LARGE SCALE GENOMIC DNA]</scope>
    <source>
        <strain evidence="2">C5 / ATCC 48332 / race O</strain>
    </source>
</reference>
<sequence>MTAQADGRIRGHRSRHVTRTCLVRVSQIVVQSIPYTTTAIRKASLRHCTSCLPPTHDTLV</sequence>
<dbReference type="AlphaFoldDB" id="M2TEY2"/>
<proteinExistence type="predicted"/>
<dbReference type="Proteomes" id="UP000016936">
    <property type="component" value="Unassembled WGS sequence"/>
</dbReference>
<keyword evidence="2" id="KW-1185">Reference proteome</keyword>
<dbReference type="EMBL" id="KB445593">
    <property type="protein sequence ID" value="EMD85079.1"/>
    <property type="molecule type" value="Genomic_DNA"/>
</dbReference>